<dbReference type="GO" id="GO:0006310">
    <property type="term" value="P:DNA recombination"/>
    <property type="evidence" value="ECO:0007669"/>
    <property type="project" value="UniProtKB-KW"/>
</dbReference>
<evidence type="ECO:0000313" key="3">
    <source>
        <dbReference type="EMBL" id="SCP97148.1"/>
    </source>
</evidence>
<dbReference type="GO" id="GO:0003677">
    <property type="term" value="F:DNA binding"/>
    <property type="evidence" value="ECO:0007669"/>
    <property type="project" value="InterPro"/>
</dbReference>
<reference evidence="3 4" key="1">
    <citation type="submission" date="2016-09" db="EMBL/GenBank/DDBJ databases">
        <authorList>
            <person name="Capua I."/>
            <person name="De Benedictis P."/>
            <person name="Joannis T."/>
            <person name="Lombin L.H."/>
            <person name="Cattoli G."/>
        </authorList>
    </citation>
    <scope>NUCLEOTIDE SEQUENCE [LARGE SCALE GENOMIC DNA]</scope>
    <source>
        <strain evidence="3 4">GluBS11</strain>
    </source>
</reference>
<organism evidence="3 4">
    <name type="scientific">Anaerobium acetethylicum</name>
    <dbReference type="NCBI Taxonomy" id="1619234"/>
    <lineage>
        <taxon>Bacteria</taxon>
        <taxon>Bacillati</taxon>
        <taxon>Bacillota</taxon>
        <taxon>Clostridia</taxon>
        <taxon>Lachnospirales</taxon>
        <taxon>Lachnospiraceae</taxon>
        <taxon>Anaerobium</taxon>
    </lineage>
</organism>
<dbReference type="PROSITE" id="PS51898">
    <property type="entry name" value="TYR_RECOMBINASE"/>
    <property type="match status" value="1"/>
</dbReference>
<dbReference type="InterPro" id="IPR011010">
    <property type="entry name" value="DNA_brk_join_enz"/>
</dbReference>
<keyword evidence="4" id="KW-1185">Reference proteome</keyword>
<dbReference type="EMBL" id="FMKA01000008">
    <property type="protein sequence ID" value="SCP97148.1"/>
    <property type="molecule type" value="Genomic_DNA"/>
</dbReference>
<gene>
    <name evidence="3" type="ORF">SAMN05421730_1008112</name>
</gene>
<dbReference type="SUPFAM" id="SSF56349">
    <property type="entry name" value="DNA breaking-rejoining enzymes"/>
    <property type="match status" value="1"/>
</dbReference>
<keyword evidence="1" id="KW-0233">DNA recombination</keyword>
<dbReference type="RefSeq" id="WP_091232947.1">
    <property type="nucleotide sequence ID" value="NZ_FMKA01000008.1"/>
</dbReference>
<name>A0A1D3TT62_9FIRM</name>
<dbReference type="STRING" id="1619234.SAMN05421730_1008112"/>
<dbReference type="GO" id="GO:0015074">
    <property type="term" value="P:DNA integration"/>
    <property type="evidence" value="ECO:0007669"/>
    <property type="project" value="InterPro"/>
</dbReference>
<dbReference type="OrthoDB" id="2217146at2"/>
<dbReference type="AlphaFoldDB" id="A0A1D3TT62"/>
<dbReference type="Proteomes" id="UP000199315">
    <property type="component" value="Unassembled WGS sequence"/>
</dbReference>
<evidence type="ECO:0000259" key="2">
    <source>
        <dbReference type="PROSITE" id="PS51898"/>
    </source>
</evidence>
<feature type="domain" description="Tyr recombinase" evidence="2">
    <location>
        <begin position="205"/>
        <end position="383"/>
    </location>
</feature>
<proteinExistence type="predicted"/>
<dbReference type="Pfam" id="PF00589">
    <property type="entry name" value="Phage_integrase"/>
    <property type="match status" value="1"/>
</dbReference>
<evidence type="ECO:0000313" key="4">
    <source>
        <dbReference type="Proteomes" id="UP000199315"/>
    </source>
</evidence>
<sequence>MVFAVRPAPPAQTGKRKAAAQYINHSDRQRCLKRCRHGQRNTGYLTFSEKDGKVNGYDADKGRNADRMGHWIRSLGPGKGLLNAGKGRKKREKRGIAMSKNKSMAYQVKGALSKQLRIGESRHRAKQEEGRNTAGIFSWSTYNNYVKHCTAFAEWARKEYGCRTIEQARQYVPEYLGIRMEKGLSAWTVKLDASSIAKLYRCRTTEFGIITPERKRADIRRSRGAADRHFSEGNNRDVVLFGRGTGVRRHEMAALRKRDVYWEKGTLYIHVEQGKGGKRRNAPVRREYTEHVWRMAEGADKPDDYIFSKNEMPNRLPEHRYRAEYAKEMYVQVARPVEKLAKGERYVCRKDKKGTVYDRDAMLMVSRYLGHNRIDVIAYSYLH</sequence>
<dbReference type="InterPro" id="IPR002104">
    <property type="entry name" value="Integrase_catalytic"/>
</dbReference>
<dbReference type="InterPro" id="IPR013762">
    <property type="entry name" value="Integrase-like_cat_sf"/>
</dbReference>
<accession>A0A1D3TT62</accession>
<evidence type="ECO:0000256" key="1">
    <source>
        <dbReference type="ARBA" id="ARBA00023172"/>
    </source>
</evidence>
<protein>
    <submittedName>
        <fullName evidence="3">Phage integrase family protein</fullName>
    </submittedName>
</protein>
<dbReference type="Gene3D" id="1.10.443.10">
    <property type="entry name" value="Intergrase catalytic core"/>
    <property type="match status" value="1"/>
</dbReference>
<dbReference type="SUPFAM" id="SSF47823">
    <property type="entry name" value="lambda integrase-like, N-terminal domain"/>
    <property type="match status" value="1"/>
</dbReference>